<comment type="cofactor">
    <cofactor evidence="1 19">
        <name>Mg(2+)</name>
        <dbReference type="ChEBI" id="CHEBI:18420"/>
    </cofactor>
</comment>
<evidence type="ECO:0000256" key="15">
    <source>
        <dbReference type="ARBA" id="ARBA00032605"/>
    </source>
</evidence>
<keyword evidence="9 19" id="KW-0808">Transferase</keyword>
<comment type="caution">
    <text evidence="20">The sequence shown here is derived from an EMBL/GenBank/DDBJ whole genome shotgun (WGS) entry which is preliminary data.</text>
</comment>
<keyword evidence="7 19" id="KW-1003">Cell membrane</keyword>
<dbReference type="HAMAP" id="MF_00719">
    <property type="entry name" value="CobS"/>
    <property type="match status" value="1"/>
</dbReference>
<dbReference type="GO" id="GO:0009236">
    <property type="term" value="P:cobalamin biosynthetic process"/>
    <property type="evidence" value="ECO:0007669"/>
    <property type="project" value="UniProtKB-UniRule"/>
</dbReference>
<dbReference type="EMBL" id="WNAJ01000002">
    <property type="protein sequence ID" value="MTR84008.1"/>
    <property type="molecule type" value="Genomic_DNA"/>
</dbReference>
<comment type="subcellular location">
    <subcellularLocation>
        <location evidence="2 19">Cell membrane</location>
        <topology evidence="2 19">Multi-pass membrane protein</topology>
    </subcellularLocation>
</comment>
<evidence type="ECO:0000256" key="11">
    <source>
        <dbReference type="ARBA" id="ARBA00022842"/>
    </source>
</evidence>
<keyword evidence="13 19" id="KW-0472">Membrane</keyword>
<feature type="transmembrane region" description="Helical" evidence="19">
    <location>
        <begin position="110"/>
        <end position="128"/>
    </location>
</feature>
<feature type="transmembrane region" description="Helical" evidence="19">
    <location>
        <begin position="140"/>
        <end position="162"/>
    </location>
</feature>
<evidence type="ECO:0000256" key="5">
    <source>
        <dbReference type="ARBA" id="ARBA00013200"/>
    </source>
</evidence>
<evidence type="ECO:0000313" key="21">
    <source>
        <dbReference type="Proteomes" id="UP000478483"/>
    </source>
</evidence>
<feature type="transmembrane region" description="Helical" evidence="19">
    <location>
        <begin position="60"/>
        <end position="82"/>
    </location>
</feature>
<dbReference type="Pfam" id="PF02654">
    <property type="entry name" value="CobS"/>
    <property type="match status" value="1"/>
</dbReference>
<evidence type="ECO:0000256" key="19">
    <source>
        <dbReference type="HAMAP-Rule" id="MF_00719"/>
    </source>
</evidence>
<evidence type="ECO:0000256" key="9">
    <source>
        <dbReference type="ARBA" id="ARBA00022679"/>
    </source>
</evidence>
<comment type="function">
    <text evidence="14 19">Joins adenosylcobinamide-GDP and alpha-ribazole to generate adenosylcobalamin (Ado-cobalamin). Also synthesizes adenosylcobalamin 5'-phosphate from adenosylcobinamide-GDP and alpha-ribazole 5'-phosphate.</text>
</comment>
<evidence type="ECO:0000256" key="10">
    <source>
        <dbReference type="ARBA" id="ARBA00022692"/>
    </source>
</evidence>
<evidence type="ECO:0000256" key="13">
    <source>
        <dbReference type="ARBA" id="ARBA00023136"/>
    </source>
</evidence>
<comment type="similarity">
    <text evidence="4 19">Belongs to the CobS family.</text>
</comment>
<evidence type="ECO:0000313" key="20">
    <source>
        <dbReference type="EMBL" id="MTR84008.1"/>
    </source>
</evidence>
<sequence length="255" mass="28022">MMTTLRALVIAFSMYSQIPMPQFTWQDKEMKYAFCFFPWVGAAIGGITMFWWWFCGKFSVGNVAFAMIGTAIPLAVTGGFHVDGFMDTMDAFHSYQPREKKLEILKDSHIGAFSVICLVLYELIYIGAYSEIDAVRQAGIVAAGFFLSRCLSGIAAMTFPGAKKEGLLYMFTSKAHERTVKTALFLQTAAVAVLMLYLDGVTGVAVLVGAGLTFLYYYKKCKKELGGITGDTEGYFVTVCECVIVAAAAVCEIIR</sequence>
<evidence type="ECO:0000256" key="16">
    <source>
        <dbReference type="ARBA" id="ARBA00032853"/>
    </source>
</evidence>
<comment type="catalytic activity">
    <reaction evidence="17 19">
        <text>alpha-ribazole + adenosylcob(III)inamide-GDP = adenosylcob(III)alamin + GMP + H(+)</text>
        <dbReference type="Rhea" id="RHEA:16049"/>
        <dbReference type="ChEBI" id="CHEBI:10329"/>
        <dbReference type="ChEBI" id="CHEBI:15378"/>
        <dbReference type="ChEBI" id="CHEBI:18408"/>
        <dbReference type="ChEBI" id="CHEBI:58115"/>
        <dbReference type="ChEBI" id="CHEBI:60487"/>
        <dbReference type="EC" id="2.7.8.26"/>
    </reaction>
</comment>
<dbReference type="Proteomes" id="UP000478483">
    <property type="component" value="Unassembled WGS sequence"/>
</dbReference>
<evidence type="ECO:0000256" key="1">
    <source>
        <dbReference type="ARBA" id="ARBA00001946"/>
    </source>
</evidence>
<feature type="transmembrane region" description="Helical" evidence="19">
    <location>
        <begin position="235"/>
        <end position="254"/>
    </location>
</feature>
<dbReference type="PANTHER" id="PTHR34148">
    <property type="entry name" value="ADENOSYLCOBINAMIDE-GDP RIBAZOLETRANSFERASE"/>
    <property type="match status" value="1"/>
</dbReference>
<dbReference type="GO" id="GO:0051073">
    <property type="term" value="F:adenosylcobinamide-GDP ribazoletransferase activity"/>
    <property type="evidence" value="ECO:0007669"/>
    <property type="project" value="UniProtKB-UniRule"/>
</dbReference>
<dbReference type="UniPathway" id="UPA00148">
    <property type="reaction ID" value="UER00238"/>
</dbReference>
<dbReference type="RefSeq" id="WP_118412540.1">
    <property type="nucleotide sequence ID" value="NZ_QRPI01000005.1"/>
</dbReference>
<evidence type="ECO:0000256" key="12">
    <source>
        <dbReference type="ARBA" id="ARBA00022989"/>
    </source>
</evidence>
<comment type="catalytic activity">
    <reaction evidence="18 19">
        <text>alpha-ribazole 5'-phosphate + adenosylcob(III)inamide-GDP = adenosylcob(III)alamin 5'-phosphate + GMP + H(+)</text>
        <dbReference type="Rhea" id="RHEA:23560"/>
        <dbReference type="ChEBI" id="CHEBI:15378"/>
        <dbReference type="ChEBI" id="CHEBI:57918"/>
        <dbReference type="ChEBI" id="CHEBI:58115"/>
        <dbReference type="ChEBI" id="CHEBI:60487"/>
        <dbReference type="ChEBI" id="CHEBI:60493"/>
        <dbReference type="EC" id="2.7.8.26"/>
    </reaction>
</comment>
<evidence type="ECO:0000256" key="17">
    <source>
        <dbReference type="ARBA" id="ARBA00048623"/>
    </source>
</evidence>
<evidence type="ECO:0000256" key="8">
    <source>
        <dbReference type="ARBA" id="ARBA00022573"/>
    </source>
</evidence>
<feature type="transmembrane region" description="Helical" evidence="19">
    <location>
        <begin position="183"/>
        <end position="215"/>
    </location>
</feature>
<name>A0A6L6L0T8_9FIRM</name>
<keyword evidence="10 19" id="KW-0812">Transmembrane</keyword>
<dbReference type="EC" id="2.7.8.26" evidence="5 19"/>
<proteinExistence type="inferred from homology"/>
<dbReference type="InterPro" id="IPR003805">
    <property type="entry name" value="CobS"/>
</dbReference>
<protein>
    <recommendedName>
        <fullName evidence="6 19">Adenosylcobinamide-GDP ribazoletransferase</fullName>
        <ecNumber evidence="5 19">2.7.8.26</ecNumber>
    </recommendedName>
    <alternativeName>
        <fullName evidence="16 19">Cobalamin synthase</fullName>
    </alternativeName>
    <alternativeName>
        <fullName evidence="15 19">Cobalamin-5'-phosphate synthase</fullName>
    </alternativeName>
</protein>
<dbReference type="AlphaFoldDB" id="A0A6L6L0T8"/>
<evidence type="ECO:0000256" key="7">
    <source>
        <dbReference type="ARBA" id="ARBA00022475"/>
    </source>
</evidence>
<evidence type="ECO:0000256" key="3">
    <source>
        <dbReference type="ARBA" id="ARBA00004663"/>
    </source>
</evidence>
<evidence type="ECO:0000256" key="6">
    <source>
        <dbReference type="ARBA" id="ARBA00015850"/>
    </source>
</evidence>
<reference evidence="20 21" key="1">
    <citation type="journal article" date="2019" name="Nat. Med.">
        <title>A library of human gut bacterial isolates paired with longitudinal multiomics data enables mechanistic microbiome research.</title>
        <authorList>
            <person name="Poyet M."/>
            <person name="Groussin M."/>
            <person name="Gibbons S.M."/>
            <person name="Avila-Pacheco J."/>
            <person name="Jiang X."/>
            <person name="Kearney S.M."/>
            <person name="Perrotta A.R."/>
            <person name="Berdy B."/>
            <person name="Zhao S."/>
            <person name="Lieberman T.D."/>
            <person name="Swanson P.K."/>
            <person name="Smith M."/>
            <person name="Roesemann S."/>
            <person name="Alexander J.E."/>
            <person name="Rich S.A."/>
            <person name="Livny J."/>
            <person name="Vlamakis H."/>
            <person name="Clish C."/>
            <person name="Bullock K."/>
            <person name="Deik A."/>
            <person name="Scott J."/>
            <person name="Pierce K.A."/>
            <person name="Xavier R.J."/>
            <person name="Alm E.J."/>
        </authorList>
    </citation>
    <scope>NUCLEOTIDE SEQUENCE [LARGE SCALE GENOMIC DNA]</scope>
    <source>
        <strain evidence="20 21">BIOML-A1</strain>
    </source>
</reference>
<organism evidence="20 21">
    <name type="scientific">Roseburia intestinalis</name>
    <dbReference type="NCBI Taxonomy" id="166486"/>
    <lineage>
        <taxon>Bacteria</taxon>
        <taxon>Bacillati</taxon>
        <taxon>Bacillota</taxon>
        <taxon>Clostridia</taxon>
        <taxon>Lachnospirales</taxon>
        <taxon>Lachnospiraceae</taxon>
        <taxon>Roseburia</taxon>
    </lineage>
</organism>
<evidence type="ECO:0000256" key="14">
    <source>
        <dbReference type="ARBA" id="ARBA00025228"/>
    </source>
</evidence>
<evidence type="ECO:0000256" key="4">
    <source>
        <dbReference type="ARBA" id="ARBA00010561"/>
    </source>
</evidence>
<feature type="transmembrane region" description="Helical" evidence="19">
    <location>
        <begin position="32"/>
        <end position="54"/>
    </location>
</feature>
<comment type="pathway">
    <text evidence="3 19">Cofactor biosynthesis; adenosylcobalamin biosynthesis; adenosylcobalamin from cob(II)yrinate a,c-diamide: step 7/7.</text>
</comment>
<keyword evidence="8 19" id="KW-0169">Cobalamin biosynthesis</keyword>
<evidence type="ECO:0000256" key="2">
    <source>
        <dbReference type="ARBA" id="ARBA00004651"/>
    </source>
</evidence>
<keyword evidence="11 19" id="KW-0460">Magnesium</keyword>
<gene>
    <name evidence="19" type="primary">cobS</name>
    <name evidence="20" type="ORF">GMD50_02855</name>
</gene>
<dbReference type="GO" id="GO:0005886">
    <property type="term" value="C:plasma membrane"/>
    <property type="evidence" value="ECO:0007669"/>
    <property type="project" value="UniProtKB-SubCell"/>
</dbReference>
<accession>A0A6L6L0T8</accession>
<keyword evidence="12 19" id="KW-1133">Transmembrane helix</keyword>
<evidence type="ECO:0000256" key="18">
    <source>
        <dbReference type="ARBA" id="ARBA00049504"/>
    </source>
</evidence>
<dbReference type="GO" id="GO:0008818">
    <property type="term" value="F:cobalamin 5'-phosphate synthase activity"/>
    <property type="evidence" value="ECO:0007669"/>
    <property type="project" value="UniProtKB-UniRule"/>
</dbReference>
<dbReference type="PANTHER" id="PTHR34148:SF1">
    <property type="entry name" value="ADENOSYLCOBINAMIDE-GDP RIBAZOLETRANSFERASE"/>
    <property type="match status" value="1"/>
</dbReference>